<accession>A0ACC1XRL3</accession>
<reference evidence="1 2" key="1">
    <citation type="journal article" date="2023" name="Science">
        <title>Complex scaffold remodeling in plant triterpene biosynthesis.</title>
        <authorList>
            <person name="De La Pena R."/>
            <person name="Hodgson H."/>
            <person name="Liu J.C."/>
            <person name="Stephenson M.J."/>
            <person name="Martin A.C."/>
            <person name="Owen C."/>
            <person name="Harkess A."/>
            <person name="Leebens-Mack J."/>
            <person name="Jimenez L.E."/>
            <person name="Osbourn A."/>
            <person name="Sattely E.S."/>
        </authorList>
    </citation>
    <scope>NUCLEOTIDE SEQUENCE [LARGE SCALE GENOMIC DNA]</scope>
    <source>
        <strain evidence="2">cv. JPN11</strain>
        <tissue evidence="1">Leaf</tissue>
    </source>
</reference>
<evidence type="ECO:0000313" key="1">
    <source>
        <dbReference type="EMBL" id="KAJ4713567.1"/>
    </source>
</evidence>
<evidence type="ECO:0000313" key="2">
    <source>
        <dbReference type="Proteomes" id="UP001164539"/>
    </source>
</evidence>
<name>A0ACC1XRL3_MELAZ</name>
<dbReference type="EMBL" id="CM051401">
    <property type="protein sequence ID" value="KAJ4713567.1"/>
    <property type="molecule type" value="Genomic_DNA"/>
</dbReference>
<sequence length="216" mass="25261">MGGISFSLTNLASYLWFLHPLFEKIPVKFLPSQLQNMFSLVSRTGRQLQRYDQGYRQVVGEVLILDMLSFVVLSRCIPYRYRSSSTNEKTFTQELEVLVISSQKGQGMQFPKGGWEIDESMEEAVLRETLEEAGVIGKVEFGLGKWLYKSKSRPIIHEAYMFPLLVKKQLDLWPEKSFRKRRWMTVTEAKEACPHWWMKEALDELVRQQMLVQQNA</sequence>
<dbReference type="Proteomes" id="UP001164539">
    <property type="component" value="Chromosome 8"/>
</dbReference>
<protein>
    <submittedName>
        <fullName evidence="1">Nudix hydrolase mitochondrial-like</fullName>
    </submittedName>
</protein>
<gene>
    <name evidence="1" type="ORF">OWV82_015641</name>
</gene>
<comment type="caution">
    <text evidence="1">The sequence shown here is derived from an EMBL/GenBank/DDBJ whole genome shotgun (WGS) entry which is preliminary data.</text>
</comment>
<organism evidence="1 2">
    <name type="scientific">Melia azedarach</name>
    <name type="common">Chinaberry tree</name>
    <dbReference type="NCBI Taxonomy" id="155640"/>
    <lineage>
        <taxon>Eukaryota</taxon>
        <taxon>Viridiplantae</taxon>
        <taxon>Streptophyta</taxon>
        <taxon>Embryophyta</taxon>
        <taxon>Tracheophyta</taxon>
        <taxon>Spermatophyta</taxon>
        <taxon>Magnoliopsida</taxon>
        <taxon>eudicotyledons</taxon>
        <taxon>Gunneridae</taxon>
        <taxon>Pentapetalae</taxon>
        <taxon>rosids</taxon>
        <taxon>malvids</taxon>
        <taxon>Sapindales</taxon>
        <taxon>Meliaceae</taxon>
        <taxon>Melia</taxon>
    </lineage>
</organism>
<proteinExistence type="predicted"/>
<keyword evidence="2" id="KW-1185">Reference proteome</keyword>